<feature type="transmembrane region" description="Helical" evidence="1">
    <location>
        <begin position="5"/>
        <end position="23"/>
    </location>
</feature>
<sequence>MVDIIGHIGMGLIWLVVVGWLVYDDRTALGFVALGVPFSLLPDVDLWLSQAFAGVKHHGVVHTVLFVSVAAVAIGAVLGKWVVPWLEDNYISATGVGNRYAYGIGAVFVAGLAHLSADILSAPDIADSIEPFWPLYRQSLGIDVIWYNSPVANWGLFLGGLAFAAALWWQADHDDTRSATRT</sequence>
<dbReference type="GO" id="GO:0016787">
    <property type="term" value="F:hydrolase activity"/>
    <property type="evidence" value="ECO:0007669"/>
    <property type="project" value="UniProtKB-KW"/>
</dbReference>
<dbReference type="Pfam" id="PF04307">
    <property type="entry name" value="YdjM"/>
    <property type="match status" value="1"/>
</dbReference>
<reference evidence="3" key="1">
    <citation type="submission" date="2016-10" db="EMBL/GenBank/DDBJ databases">
        <authorList>
            <person name="Varghese N."/>
            <person name="Submissions S."/>
        </authorList>
    </citation>
    <scope>NUCLEOTIDE SEQUENCE [LARGE SCALE GENOMIC DNA]</scope>
    <source>
        <strain evidence="3">CGMCC 1.7739</strain>
    </source>
</reference>
<keyword evidence="2" id="KW-0378">Hydrolase</keyword>
<dbReference type="OrthoDB" id="328023at2157"/>
<dbReference type="RefSeq" id="WP_092892228.1">
    <property type="nucleotide sequence ID" value="NZ_FOOQ01000002.1"/>
</dbReference>
<name>A0A1I2SG45_9EURY</name>
<organism evidence="2 3">
    <name type="scientific">Halopelagius inordinatus</name>
    <dbReference type="NCBI Taxonomy" id="553467"/>
    <lineage>
        <taxon>Archaea</taxon>
        <taxon>Methanobacteriati</taxon>
        <taxon>Methanobacteriota</taxon>
        <taxon>Stenosarchaea group</taxon>
        <taxon>Halobacteria</taxon>
        <taxon>Halobacteriales</taxon>
        <taxon>Haloferacaceae</taxon>
    </lineage>
</organism>
<keyword evidence="1" id="KW-1133">Transmembrane helix</keyword>
<feature type="transmembrane region" description="Helical" evidence="1">
    <location>
        <begin position="29"/>
        <end position="48"/>
    </location>
</feature>
<feature type="transmembrane region" description="Helical" evidence="1">
    <location>
        <begin position="60"/>
        <end position="83"/>
    </location>
</feature>
<protein>
    <submittedName>
        <fullName evidence="2">LexA-binding, inner membrane-associated putative hydrolase</fullName>
    </submittedName>
</protein>
<feature type="transmembrane region" description="Helical" evidence="1">
    <location>
        <begin position="151"/>
        <end position="169"/>
    </location>
</feature>
<evidence type="ECO:0000313" key="3">
    <source>
        <dbReference type="Proteomes" id="UP000198876"/>
    </source>
</evidence>
<gene>
    <name evidence="2" type="ORF">SAMN04488063_2277</name>
</gene>
<keyword evidence="1" id="KW-0812">Transmembrane</keyword>
<dbReference type="AlphaFoldDB" id="A0A1I2SG45"/>
<keyword evidence="1" id="KW-0472">Membrane</keyword>
<keyword evidence="3" id="KW-1185">Reference proteome</keyword>
<dbReference type="InterPro" id="IPR007404">
    <property type="entry name" value="YdjM-like"/>
</dbReference>
<accession>A0A1I2SG45</accession>
<evidence type="ECO:0000256" key="1">
    <source>
        <dbReference type="SAM" id="Phobius"/>
    </source>
</evidence>
<evidence type="ECO:0000313" key="2">
    <source>
        <dbReference type="EMBL" id="SFG51433.1"/>
    </source>
</evidence>
<dbReference type="Proteomes" id="UP000198876">
    <property type="component" value="Unassembled WGS sequence"/>
</dbReference>
<dbReference type="EMBL" id="FOOQ01000002">
    <property type="protein sequence ID" value="SFG51433.1"/>
    <property type="molecule type" value="Genomic_DNA"/>
</dbReference>
<proteinExistence type="predicted"/>